<accession>A0ABY8FW97</accession>
<dbReference type="Proteomes" id="UP001215216">
    <property type="component" value="Chromosome"/>
</dbReference>
<name>A0ABY8FW97_9ACTO</name>
<gene>
    <name evidence="1" type="ORF">P7079_05030</name>
</gene>
<organism evidence="1 2">
    <name type="scientific">Arcanobacterium canis</name>
    <dbReference type="NCBI Taxonomy" id="999183"/>
    <lineage>
        <taxon>Bacteria</taxon>
        <taxon>Bacillati</taxon>
        <taxon>Actinomycetota</taxon>
        <taxon>Actinomycetes</taxon>
        <taxon>Actinomycetales</taxon>
        <taxon>Actinomycetaceae</taxon>
        <taxon>Arcanobacterium</taxon>
    </lineage>
</organism>
<keyword evidence="2" id="KW-1185">Reference proteome</keyword>
<evidence type="ECO:0000313" key="2">
    <source>
        <dbReference type="Proteomes" id="UP001215216"/>
    </source>
</evidence>
<reference evidence="1 2" key="1">
    <citation type="submission" date="2023-03" db="EMBL/GenBank/DDBJ databases">
        <title>Complete genome of Arcanobacterium canis strain DSM 25104 isolated in 2010 from a canine otitis externa in Germany.</title>
        <authorList>
            <person name="Borowiak M."/>
            <person name="Kreitlow A."/>
            <person name="Malorny B."/>
            <person name="Laemmler C."/>
            <person name="Prenger-Berninghoff E."/>
            <person name="Ploetz M."/>
            <person name="Abdulmawjood A."/>
        </authorList>
    </citation>
    <scope>NUCLEOTIDE SEQUENCE [LARGE SCALE GENOMIC DNA]</scope>
    <source>
        <strain evidence="1 2">DSM 25104</strain>
    </source>
</reference>
<evidence type="ECO:0000313" key="1">
    <source>
        <dbReference type="EMBL" id="WFM82773.1"/>
    </source>
</evidence>
<sequence length="166" mass="18851">MFRRENIPSFIEKVFPQRPTSAAPLADGRWVAAWPTMMAIVSETSQEVFEWSEFEYGRWNEEKLELILVLTERGQTAPLTLQLVDGSDHSVVTMVRERIDRSVIYQVVRELPSGSVARGQVRRNGHEELFTEILTRGQVPASDIDALNDVETELREAVGLPLSKNL</sequence>
<dbReference type="RefSeq" id="WP_278012199.1">
    <property type="nucleotide sequence ID" value="NZ_CP121208.1"/>
</dbReference>
<proteinExistence type="predicted"/>
<protein>
    <submittedName>
        <fullName evidence="1">Uncharacterized protein</fullName>
    </submittedName>
</protein>
<dbReference type="EMBL" id="CP121208">
    <property type="protein sequence ID" value="WFM82773.1"/>
    <property type="molecule type" value="Genomic_DNA"/>
</dbReference>